<organism evidence="3 4">
    <name type="scientific">Seiridium unicorne</name>
    <dbReference type="NCBI Taxonomy" id="138068"/>
    <lineage>
        <taxon>Eukaryota</taxon>
        <taxon>Fungi</taxon>
        <taxon>Dikarya</taxon>
        <taxon>Ascomycota</taxon>
        <taxon>Pezizomycotina</taxon>
        <taxon>Sordariomycetes</taxon>
        <taxon>Xylariomycetidae</taxon>
        <taxon>Amphisphaeriales</taxon>
        <taxon>Sporocadaceae</taxon>
        <taxon>Seiridium</taxon>
    </lineage>
</organism>
<keyword evidence="2" id="KW-0472">Membrane</keyword>
<gene>
    <name evidence="3" type="ORF">SUNI508_13009</name>
</gene>
<sequence>MDSNHQCRGIFGTILINQILHDDEARNLTYSSATPHIVYELTDRPGLWHGARPDRGASRRWKLHLSQWCHSKGYDFANPTKSLLARSSATYYVWEVETDSADSSESYSFRVVDSSGDAAPQRSGGFWSAVFYISGGTTSSSSSLPGTSLSAHSTPFTASSTSSSAATIATFSSTSTTFTQTSSTFPSSMSPATSSSGLSTGAKIGIGVGTSFGVIGLVRFAVGFYFCRKWQGKKQEPQEMNGPINGIDSKTKPLPYQDHQMFQDTPATPIAELFVPTGREIRPMYEI</sequence>
<feature type="region of interest" description="Disordered" evidence="1">
    <location>
        <begin position="177"/>
        <end position="196"/>
    </location>
</feature>
<keyword evidence="4" id="KW-1185">Reference proteome</keyword>
<reference evidence="3 4" key="1">
    <citation type="journal article" date="2024" name="J. Plant Pathol.">
        <title>Sequence and assembly of the genome of Seiridium unicorne, isolate CBS 538.82, causal agent of cypress canker disease.</title>
        <authorList>
            <person name="Scali E."/>
            <person name="Rocca G.D."/>
            <person name="Danti R."/>
            <person name="Garbelotto M."/>
            <person name="Barberini S."/>
            <person name="Baroncelli R."/>
            <person name="Emiliani G."/>
        </authorList>
    </citation>
    <scope>NUCLEOTIDE SEQUENCE [LARGE SCALE GENOMIC DNA]</scope>
    <source>
        <strain evidence="3 4">BM-138-508</strain>
    </source>
</reference>
<name>A0ABR2VGA8_9PEZI</name>
<dbReference type="EMBL" id="JARVKF010000016">
    <property type="protein sequence ID" value="KAK9425475.1"/>
    <property type="molecule type" value="Genomic_DNA"/>
</dbReference>
<evidence type="ECO:0000313" key="3">
    <source>
        <dbReference type="EMBL" id="KAK9425475.1"/>
    </source>
</evidence>
<evidence type="ECO:0000313" key="4">
    <source>
        <dbReference type="Proteomes" id="UP001408356"/>
    </source>
</evidence>
<protein>
    <submittedName>
        <fullName evidence="3">Mid2 domain-containing protein</fullName>
    </submittedName>
</protein>
<dbReference type="Proteomes" id="UP001408356">
    <property type="component" value="Unassembled WGS sequence"/>
</dbReference>
<evidence type="ECO:0000256" key="1">
    <source>
        <dbReference type="SAM" id="MobiDB-lite"/>
    </source>
</evidence>
<evidence type="ECO:0000256" key="2">
    <source>
        <dbReference type="SAM" id="Phobius"/>
    </source>
</evidence>
<accession>A0ABR2VGA8</accession>
<keyword evidence="2" id="KW-0812">Transmembrane</keyword>
<keyword evidence="2" id="KW-1133">Transmembrane helix</keyword>
<comment type="caution">
    <text evidence="3">The sequence shown here is derived from an EMBL/GenBank/DDBJ whole genome shotgun (WGS) entry which is preliminary data.</text>
</comment>
<proteinExistence type="predicted"/>
<feature type="transmembrane region" description="Helical" evidence="2">
    <location>
        <begin position="204"/>
        <end position="227"/>
    </location>
</feature>